<evidence type="ECO:0000256" key="1">
    <source>
        <dbReference type="SAM" id="Phobius"/>
    </source>
</evidence>
<reference evidence="2" key="1">
    <citation type="submission" date="2022-10" db="EMBL/GenBank/DDBJ databases">
        <title>The complete genomes of actinobacterial strains from the NBC collection.</title>
        <authorList>
            <person name="Joergensen T.S."/>
            <person name="Alvarez Arevalo M."/>
            <person name="Sterndorff E.B."/>
            <person name="Faurdal D."/>
            <person name="Vuksanovic O."/>
            <person name="Mourched A.-S."/>
            <person name="Charusanti P."/>
            <person name="Shaw S."/>
            <person name="Blin K."/>
            <person name="Weber T."/>
        </authorList>
    </citation>
    <scope>NUCLEOTIDE SEQUENCE</scope>
    <source>
        <strain evidence="2">NBC_00254</strain>
    </source>
</reference>
<dbReference type="EMBL" id="CP108085">
    <property type="protein sequence ID" value="WUP72587.1"/>
    <property type="molecule type" value="Genomic_DNA"/>
</dbReference>
<feature type="transmembrane region" description="Helical" evidence="1">
    <location>
        <begin position="15"/>
        <end position="35"/>
    </location>
</feature>
<keyword evidence="3" id="KW-1185">Reference proteome</keyword>
<gene>
    <name evidence="2" type="ORF">OG913_24555</name>
</gene>
<keyword evidence="1" id="KW-0812">Transmembrane</keyword>
<dbReference type="RefSeq" id="WP_147942667.1">
    <property type="nucleotide sequence ID" value="NZ_CP108085.1"/>
</dbReference>
<organism evidence="2 3">
    <name type="scientific">Microbispora hainanensis</name>
    <dbReference type="NCBI Taxonomy" id="568844"/>
    <lineage>
        <taxon>Bacteria</taxon>
        <taxon>Bacillati</taxon>
        <taxon>Actinomycetota</taxon>
        <taxon>Actinomycetes</taxon>
        <taxon>Streptosporangiales</taxon>
        <taxon>Streptosporangiaceae</taxon>
        <taxon>Microbispora</taxon>
    </lineage>
</organism>
<sequence length="319" mass="33914">MAFWRIILSLLRHKIVGPVAIVLSLSLAVTAFLLIPTRYKASTSLAFFAPPSGGTLSFDPDRPEGLTNPLLQYNDSLRTVAGILIVKMNSSSALQELGITDDSPTKLVVDDGRSNAELMGIVSNGPFVLISVTSNSRAAVSDMMTRVERRMRDELIKEQRALGAPAGTYIAMNRVAVQEPKEILTDKFQGAAGAFLAALVITLGLAYAGRNRRTARSGAAGTASAVAPVSASPEPPVAVWPADAVTGPSPVLTEEPKQVAAADTGDKEDKHVVLVADESEEDEPEDWWSSEDTIAFERVEFVPNGSKDGKRPGADENGS</sequence>
<feature type="transmembrane region" description="Helical" evidence="1">
    <location>
        <begin position="188"/>
        <end position="208"/>
    </location>
</feature>
<evidence type="ECO:0008006" key="4">
    <source>
        <dbReference type="Google" id="ProtNLM"/>
    </source>
</evidence>
<evidence type="ECO:0000313" key="3">
    <source>
        <dbReference type="Proteomes" id="UP001432011"/>
    </source>
</evidence>
<name>A0ABZ1SLL5_9ACTN</name>
<accession>A0ABZ1SLL5</accession>
<keyword evidence="1" id="KW-0472">Membrane</keyword>
<keyword evidence="1" id="KW-1133">Transmembrane helix</keyword>
<evidence type="ECO:0000313" key="2">
    <source>
        <dbReference type="EMBL" id="WUP72587.1"/>
    </source>
</evidence>
<proteinExistence type="predicted"/>
<dbReference type="Proteomes" id="UP001432011">
    <property type="component" value="Chromosome"/>
</dbReference>
<protein>
    <recommendedName>
        <fullName evidence="4">Polysaccharide chain length determinant N-terminal domain-containing protein</fullName>
    </recommendedName>
</protein>